<dbReference type="PANTHER" id="PTHR46213">
    <property type="entry name" value="TRANSCRIPTIONAL ACTIVATOR DEMETER"/>
    <property type="match status" value="1"/>
</dbReference>
<comment type="subcellular location">
    <subcellularLocation>
        <location evidence="2">Nucleus</location>
    </subcellularLocation>
</comment>
<dbReference type="InterPro" id="IPR023170">
    <property type="entry name" value="HhH_base_excis_C"/>
</dbReference>
<dbReference type="GO" id="GO:0009793">
    <property type="term" value="P:embryo development ending in seed dormancy"/>
    <property type="evidence" value="ECO:0007669"/>
    <property type="project" value="EnsemblPlants"/>
</dbReference>
<dbReference type="GO" id="GO:0006284">
    <property type="term" value="P:base-excision repair"/>
    <property type="evidence" value="ECO:0007669"/>
    <property type="project" value="InterPro"/>
</dbReference>
<dbReference type="GO" id="GO:0051539">
    <property type="term" value="F:4 iron, 4 sulfur cluster binding"/>
    <property type="evidence" value="ECO:0007669"/>
    <property type="project" value="UniProtKB-KW"/>
</dbReference>
<keyword evidence="7" id="KW-0411">Iron-sulfur</keyword>
<proteinExistence type="inferred from homology"/>
<keyword evidence="4" id="KW-0004">4Fe-4S</keyword>
<dbReference type="SUPFAM" id="SSF48150">
    <property type="entry name" value="DNA-glycosylase"/>
    <property type="match status" value="1"/>
</dbReference>
<dbReference type="CDD" id="cd00056">
    <property type="entry name" value="ENDO3c"/>
    <property type="match status" value="1"/>
</dbReference>
<feature type="region of interest" description="Disordered" evidence="10">
    <location>
        <begin position="1361"/>
        <end position="1393"/>
    </location>
</feature>
<feature type="compositionally biased region" description="Polar residues" evidence="10">
    <location>
        <begin position="651"/>
        <end position="670"/>
    </location>
</feature>
<dbReference type="eggNOG" id="ENOG502QQKH">
    <property type="taxonomic scope" value="Eukaryota"/>
</dbReference>
<dbReference type="Pfam" id="PF15629">
    <property type="entry name" value="Perm-CXXC"/>
    <property type="match status" value="1"/>
</dbReference>
<feature type="compositionally biased region" description="Polar residues" evidence="10">
    <location>
        <begin position="777"/>
        <end position="787"/>
    </location>
</feature>
<dbReference type="OMA" id="MYLMGTQ"/>
<feature type="compositionally biased region" description="Polar residues" evidence="10">
    <location>
        <begin position="333"/>
        <end position="345"/>
    </location>
</feature>
<keyword evidence="8" id="KW-0238">DNA-binding</keyword>
<evidence type="ECO:0000256" key="6">
    <source>
        <dbReference type="ARBA" id="ARBA00023004"/>
    </source>
</evidence>
<feature type="region of interest" description="Disordered" evidence="10">
    <location>
        <begin position="193"/>
        <end position="303"/>
    </location>
</feature>
<evidence type="ECO:0000259" key="11">
    <source>
        <dbReference type="SMART" id="SM00478"/>
    </source>
</evidence>
<dbReference type="SMART" id="SM00478">
    <property type="entry name" value="ENDO3c"/>
    <property type="match status" value="1"/>
</dbReference>
<feature type="region of interest" description="Disordered" evidence="10">
    <location>
        <begin position="1109"/>
        <end position="1245"/>
    </location>
</feature>
<feature type="compositionally biased region" description="Polar residues" evidence="10">
    <location>
        <begin position="1109"/>
        <end position="1151"/>
    </location>
</feature>
<feature type="compositionally biased region" description="Basic residues" evidence="10">
    <location>
        <begin position="807"/>
        <end position="819"/>
    </location>
</feature>
<protein>
    <recommendedName>
        <fullName evidence="11">HhH-GPD domain-containing protein</fullName>
    </recommendedName>
</protein>
<evidence type="ECO:0000313" key="13">
    <source>
        <dbReference type="Proteomes" id="UP000029120"/>
    </source>
</evidence>
<evidence type="ECO:0000256" key="2">
    <source>
        <dbReference type="ARBA" id="ARBA00004123"/>
    </source>
</evidence>
<feature type="compositionally biased region" description="Polar residues" evidence="10">
    <location>
        <begin position="1168"/>
        <end position="1196"/>
    </location>
</feature>
<dbReference type="GO" id="GO:0035514">
    <property type="term" value="F:DNA demethylase activity"/>
    <property type="evidence" value="ECO:0007669"/>
    <property type="project" value="InterPro"/>
</dbReference>
<dbReference type="EMBL" id="CM002876">
    <property type="protein sequence ID" value="KFK24901.1"/>
    <property type="molecule type" value="Genomic_DNA"/>
</dbReference>
<accession>A0A087G4U9</accession>
<evidence type="ECO:0000256" key="7">
    <source>
        <dbReference type="ARBA" id="ARBA00023014"/>
    </source>
</evidence>
<dbReference type="GO" id="GO:0141166">
    <property type="term" value="P:chromosomal 5-methylcytosine DNA demethylation pathway"/>
    <property type="evidence" value="ECO:0007669"/>
    <property type="project" value="InterPro"/>
</dbReference>
<feature type="compositionally biased region" description="Basic and acidic residues" evidence="10">
    <location>
        <begin position="215"/>
        <end position="224"/>
    </location>
</feature>
<dbReference type="InterPro" id="IPR028925">
    <property type="entry name" value="RRM_DME"/>
</dbReference>
<dbReference type="InterPro" id="IPR003651">
    <property type="entry name" value="Endonuclease3_FeS-loop_motif"/>
</dbReference>
<dbReference type="GO" id="GO:0003677">
    <property type="term" value="F:DNA binding"/>
    <property type="evidence" value="ECO:0007669"/>
    <property type="project" value="UniProtKB-KW"/>
</dbReference>
<feature type="region of interest" description="Disordered" evidence="10">
    <location>
        <begin position="1334"/>
        <end position="1353"/>
    </location>
</feature>
<keyword evidence="9" id="KW-0539">Nucleus</keyword>
<dbReference type="GO" id="GO:0003906">
    <property type="term" value="F:DNA-(apurinic or apyrimidinic site) endonuclease activity"/>
    <property type="evidence" value="ECO:0007669"/>
    <property type="project" value="EnsemblPlants"/>
</dbReference>
<dbReference type="InterPro" id="IPR003265">
    <property type="entry name" value="HhH-GPD_domain"/>
</dbReference>
<dbReference type="SMART" id="SM00525">
    <property type="entry name" value="FES"/>
    <property type="match status" value="1"/>
</dbReference>
<reference evidence="13" key="1">
    <citation type="journal article" date="2015" name="Nat. Plants">
        <title>Genome expansion of Arabis alpina linked with retrotransposition and reduced symmetric DNA methylation.</title>
        <authorList>
            <person name="Willing E.M."/>
            <person name="Rawat V."/>
            <person name="Mandakova T."/>
            <person name="Maumus F."/>
            <person name="James G.V."/>
            <person name="Nordstroem K.J."/>
            <person name="Becker C."/>
            <person name="Warthmann N."/>
            <person name="Chica C."/>
            <person name="Szarzynska B."/>
            <person name="Zytnicki M."/>
            <person name="Albani M.C."/>
            <person name="Kiefer C."/>
            <person name="Bergonzi S."/>
            <person name="Castaings L."/>
            <person name="Mateos J.L."/>
            <person name="Berns M.C."/>
            <person name="Bujdoso N."/>
            <person name="Piofczyk T."/>
            <person name="de Lorenzo L."/>
            <person name="Barrero-Sicilia C."/>
            <person name="Mateos I."/>
            <person name="Piednoel M."/>
            <person name="Hagmann J."/>
            <person name="Chen-Min-Tao R."/>
            <person name="Iglesias-Fernandez R."/>
            <person name="Schuster S.C."/>
            <person name="Alonso-Blanco C."/>
            <person name="Roudier F."/>
            <person name="Carbonero P."/>
            <person name="Paz-Ares J."/>
            <person name="Davis S.J."/>
            <person name="Pecinka A."/>
            <person name="Quesneville H."/>
            <person name="Colot V."/>
            <person name="Lysak M.A."/>
            <person name="Weigel D."/>
            <person name="Coupland G."/>
            <person name="Schneeberger K."/>
        </authorList>
    </citation>
    <scope>NUCLEOTIDE SEQUENCE [LARGE SCALE GENOMIC DNA]</scope>
    <source>
        <strain evidence="13">cv. Pajares</strain>
    </source>
</reference>
<gene>
    <name evidence="12" type="ordered locus">AALP_Aa8g039800</name>
</gene>
<evidence type="ECO:0000256" key="5">
    <source>
        <dbReference type="ARBA" id="ARBA00022723"/>
    </source>
</evidence>
<keyword evidence="13" id="KW-1185">Reference proteome</keyword>
<feature type="compositionally biased region" description="Low complexity" evidence="10">
    <location>
        <begin position="193"/>
        <end position="214"/>
    </location>
</feature>
<feature type="compositionally biased region" description="Basic residues" evidence="10">
    <location>
        <begin position="1228"/>
        <end position="1237"/>
    </location>
</feature>
<evidence type="ECO:0000256" key="8">
    <source>
        <dbReference type="ARBA" id="ARBA00023125"/>
    </source>
</evidence>
<keyword evidence="5" id="KW-0479">Metal-binding</keyword>
<dbReference type="Pfam" id="PF15628">
    <property type="entry name" value="RRM_DME"/>
    <property type="match status" value="1"/>
</dbReference>
<feature type="region of interest" description="Disordered" evidence="10">
    <location>
        <begin position="651"/>
        <end position="691"/>
    </location>
</feature>
<feature type="region of interest" description="Disordered" evidence="10">
    <location>
        <begin position="799"/>
        <end position="865"/>
    </location>
</feature>
<dbReference type="FunFam" id="1.10.1670.10:FF:000004">
    <property type="entry name" value="DNA glycosylase/AP lyase ROS1"/>
    <property type="match status" value="1"/>
</dbReference>
<comment type="cofactor">
    <cofactor evidence="1">
        <name>[4Fe-4S] cluster</name>
        <dbReference type="ChEBI" id="CHEBI:49883"/>
    </cofactor>
</comment>
<organism evidence="12 13">
    <name type="scientific">Arabis alpina</name>
    <name type="common">Alpine rock-cress</name>
    <dbReference type="NCBI Taxonomy" id="50452"/>
    <lineage>
        <taxon>Eukaryota</taxon>
        <taxon>Viridiplantae</taxon>
        <taxon>Streptophyta</taxon>
        <taxon>Embryophyta</taxon>
        <taxon>Tracheophyta</taxon>
        <taxon>Spermatophyta</taxon>
        <taxon>Magnoliopsida</taxon>
        <taxon>eudicotyledons</taxon>
        <taxon>Gunneridae</taxon>
        <taxon>Pentapetalae</taxon>
        <taxon>rosids</taxon>
        <taxon>malvids</taxon>
        <taxon>Brassicales</taxon>
        <taxon>Brassicaceae</taxon>
        <taxon>Arabideae</taxon>
        <taxon>Arabis</taxon>
    </lineage>
</organism>
<evidence type="ECO:0000256" key="10">
    <source>
        <dbReference type="SAM" id="MobiDB-lite"/>
    </source>
</evidence>
<sequence length="1904" mass="211528">MDSRDGFFRVPMENQTLKEFQFMGSWIPVTPKKPPMQGFVDERVIHQELNGGGYDERGCVQDLNYAVQGLDQTGVYDNGGHQGVINGNRMIAQGNGEREDLLGRSNVGSFLATGISNTTGKELVREDLERGSSQDGYKEFELDDLMNADQFSFTRLLTGDHFFQAVPSTPTLCRTGQENGILEKIITTTEITEQNSGKSTQTVVDSSVVDSTEVTEQKDGRRQNDLGFDLNKTPQQKPSKRRKKFMPKVIKEGKPKRQPRKPTQENVKSKETGSGKRKKAQKTNLKESATKKPANVEDVSNTSPEITLKSCRKALNFDLEKTGDVRQGDSESEVVQNASGSNSFSETRDAIDGTSGSCLDSVTQVDQTNGLVATSQPLEASMRNQPDKLSTGANLPKVLQANHTQILARDQQPEVLVGNQQCQFPVVTQNTQSMGNQQAWLQMKKQLHGFPFGNQQPLMTMRNQQPCLAIGNQRPMYLIGTQRPALASGNQQPGGLQGNKQPIYYNQQTQQTCLPAGNQQYGSAIGMQQRVVSTGGQQHGLLNQQLGLLLRNQQHEILMRNQQPGSSMRSQQPGSSMRSQQPGSSVRSQQLCVPLVNQQPGTVKGFTHLNPMVAARMSSPGLRPHSQSQTPTTNLHVESVSRGLIGTAGTCQRSSIPEYGSLQQGRSNGESFDVSKKTLSQKSSLPTPDLTRLVEARGSKRQYDRAMEQMQNHDLNSVGCWPLLQQISQRRDLERQNLEASKKLKIQKGVQENLHGMPPEVIEIEDDPTDGARKNKNTASFKGSASKGNLSLVQNSAANEKCIVPKTPKRKGSAGRKKSVPPPAHASEIQIWQPPLAKKSSSRSKAKEKGKKSIHVSGKSRGPSGELLYQDSMAEIVFKLQNLYLGERTREQDQNALVLYQGDGAVVPYEIKKRKPRPKVDLDDETTRIWNLLMGKGEKEGDEEMDKKKEKWWEEERRVFKGRADSFIARMHLVQGDRRFSPWKGSVVDSVIGVFLTQNVSDHLSSSAFMSLAARFPPKSSSNQEDERPARSVVVEDPEGCILNLNDTPSQVSGVDSGPKEQQKDCSDSGIERFNFLENSSQNLEEEVLSSQDSFDPAIFQSCRGVGSCSGSKSDAEFSTTRCETKTVSGSGQSEKSGSPNLSDETASVTQKKPDLDKTTNWKDSPPSFGQPSNHTNWQKGPTNPSNSYEQSTIQKPQLPDIEDFGMPGEGMGYSWLSISPRADKGKNKNAPRRVFRKGGNIPSMPHDTLGMGLSTSSSTQQVHQGDANQQEKMNKASQLRETFMDLLNSSEEFLTRQSSNTQSLMDNLLPRDRTAEDSVDPRSNSTSLQNILAESNSSNNEHTAVEFTETNSTIVREMKGTLADGKKPTSHWDSLRKDVEKKNGEKERSKESMDSIDYEAIRRASISEISDAIKERGMNNMLAVRIKDFLERIVKDHGAIDLEWLRDAPPDKAKDFLLSIRGLGLKSVECVRLLTLHNLAFPVDTNVGRIAVRLGWVPLQPLPESLQLHLLELYPVLESIQKFLWPRLCKLDQRTLYELHYQLITFGKVFCTKSRPNCNACPMRGECRHFASAYASARLSLPAPDERSLANATIPVPSESFPPAAIPMMQLPPPLEKSLATESLSNGVNCEPIIEEPASPQQECTEITESDIEDAYYNEDPDEIPTINLNIEQFSMTLREVLEEGDMSKALVALNPTKASIPTPKLKNISRLRTEHQVYELPDSHPLLDGMDKREKDDYSPYLLAIWTPGETANSAQPPEQKCGGKVSGKMCFEETCSECNSVREANSQTVRGTLLIPCRTAMRGSFPLNGTYFQVNELFADHASSLTPIDVPRDWIWNLPRRTVYFGTSVTSIFRGLTTEQIQYCFWKGFVCVRGFEQKIRAPRPLMARLHFTASKLKNNIT</sequence>
<feature type="region of interest" description="Disordered" evidence="10">
    <location>
        <begin position="1044"/>
        <end position="1067"/>
    </location>
</feature>
<feature type="region of interest" description="Disordered" evidence="10">
    <location>
        <begin position="322"/>
        <end position="352"/>
    </location>
</feature>
<feature type="compositionally biased region" description="Basic and acidic residues" evidence="10">
    <location>
        <begin position="1152"/>
        <end position="1161"/>
    </location>
</feature>
<feature type="compositionally biased region" description="Basic and acidic residues" evidence="10">
    <location>
        <begin position="1374"/>
        <end position="1393"/>
    </location>
</feature>
<dbReference type="InterPro" id="IPR028924">
    <property type="entry name" value="Perm-CXXC"/>
</dbReference>
<evidence type="ECO:0000256" key="3">
    <source>
        <dbReference type="ARBA" id="ARBA00005646"/>
    </source>
</evidence>
<dbReference type="OrthoDB" id="5607at2759"/>
<feature type="compositionally biased region" description="Polar residues" evidence="10">
    <location>
        <begin position="1045"/>
        <end position="1054"/>
    </location>
</feature>
<feature type="compositionally biased region" description="Basic residues" evidence="10">
    <location>
        <begin position="840"/>
        <end position="854"/>
    </location>
</feature>
<feature type="domain" description="HhH-GPD" evidence="11">
    <location>
        <begin position="1388"/>
        <end position="1550"/>
    </location>
</feature>
<dbReference type="GO" id="GO:0141044">
    <property type="term" value="P:epigenetic programming in the endosperm"/>
    <property type="evidence" value="ECO:0007669"/>
    <property type="project" value="EnsemblPlants"/>
</dbReference>
<dbReference type="InterPro" id="IPR011257">
    <property type="entry name" value="DNA_glycosylase"/>
</dbReference>
<evidence type="ECO:0000256" key="4">
    <source>
        <dbReference type="ARBA" id="ARBA00022485"/>
    </source>
</evidence>
<feature type="compositionally biased region" description="Basic and acidic residues" evidence="10">
    <location>
        <begin position="1058"/>
        <end position="1067"/>
    </location>
</feature>
<dbReference type="PANTHER" id="PTHR46213:SF27">
    <property type="entry name" value="TRANSCRIPTIONAL ACTIVATOR DEMETER"/>
    <property type="match status" value="1"/>
</dbReference>
<evidence type="ECO:0000256" key="9">
    <source>
        <dbReference type="ARBA" id="ARBA00023242"/>
    </source>
</evidence>
<keyword evidence="6" id="KW-0408">Iron</keyword>
<dbReference type="Gene3D" id="1.10.1670.10">
    <property type="entry name" value="Helix-hairpin-Helix base-excision DNA repair enzymes (C-terminal)"/>
    <property type="match status" value="1"/>
</dbReference>
<dbReference type="GO" id="GO:0046872">
    <property type="term" value="F:metal ion binding"/>
    <property type="evidence" value="ECO:0007669"/>
    <property type="project" value="UniProtKB-KW"/>
</dbReference>
<feature type="compositionally biased region" description="Polar residues" evidence="10">
    <location>
        <begin position="677"/>
        <end position="686"/>
    </location>
</feature>
<dbReference type="Proteomes" id="UP000029120">
    <property type="component" value="Chromosome 8"/>
</dbReference>
<dbReference type="GO" id="GO:0032183">
    <property type="term" value="F:SUMO binding"/>
    <property type="evidence" value="ECO:0007669"/>
    <property type="project" value="EnsemblPlants"/>
</dbReference>
<dbReference type="InterPro" id="IPR044811">
    <property type="entry name" value="DME/ROS1"/>
</dbReference>
<comment type="similarity">
    <text evidence="3">Belongs to the DNA glycosylase family. DEMETER subfamily.</text>
</comment>
<dbReference type="GO" id="GO:0043078">
    <property type="term" value="C:polar nucleus"/>
    <property type="evidence" value="ECO:0007669"/>
    <property type="project" value="EnsemblPlants"/>
</dbReference>
<evidence type="ECO:0000313" key="12">
    <source>
        <dbReference type="EMBL" id="KFK24901.1"/>
    </source>
</evidence>
<dbReference type="Gramene" id="KFK24901">
    <property type="protein sequence ID" value="KFK24901"/>
    <property type="gene ID" value="AALP_AA8G039800"/>
</dbReference>
<evidence type="ECO:0000256" key="1">
    <source>
        <dbReference type="ARBA" id="ARBA00001966"/>
    </source>
</evidence>
<feature type="region of interest" description="Disordered" evidence="10">
    <location>
        <begin position="561"/>
        <end position="588"/>
    </location>
</feature>
<feature type="region of interest" description="Disordered" evidence="10">
    <location>
        <begin position="761"/>
        <end position="787"/>
    </location>
</feature>
<name>A0A087G4U9_ARAAL</name>
<dbReference type="GO" id="GO:0019104">
    <property type="term" value="F:DNA N-glycosylase activity"/>
    <property type="evidence" value="ECO:0007669"/>
    <property type="project" value="EnsemblPlants"/>
</dbReference>